<dbReference type="SUPFAM" id="SSF64288">
    <property type="entry name" value="Chorismate lyase-like"/>
    <property type="match status" value="1"/>
</dbReference>
<dbReference type="RefSeq" id="WP_207598923.1">
    <property type="nucleotide sequence ID" value="NZ_JAFNJU010000003.1"/>
</dbReference>
<organism evidence="6 7">
    <name type="scientific">Proteiniclasticum aestuarii</name>
    <dbReference type="NCBI Taxonomy" id="2817862"/>
    <lineage>
        <taxon>Bacteria</taxon>
        <taxon>Bacillati</taxon>
        <taxon>Bacillota</taxon>
        <taxon>Clostridia</taxon>
        <taxon>Eubacteriales</taxon>
        <taxon>Clostridiaceae</taxon>
        <taxon>Proteiniclasticum</taxon>
    </lineage>
</organism>
<dbReference type="CDD" id="cd07377">
    <property type="entry name" value="WHTH_GntR"/>
    <property type="match status" value="1"/>
</dbReference>
<dbReference type="InterPro" id="IPR000524">
    <property type="entry name" value="Tscrpt_reg_HTH_GntR"/>
</dbReference>
<evidence type="ECO:0000313" key="7">
    <source>
        <dbReference type="Proteomes" id="UP000664218"/>
    </source>
</evidence>
<dbReference type="Gene3D" id="3.40.1410.10">
    <property type="entry name" value="Chorismate lyase-like"/>
    <property type="match status" value="1"/>
</dbReference>
<dbReference type="GO" id="GO:0003677">
    <property type="term" value="F:DNA binding"/>
    <property type="evidence" value="ECO:0007669"/>
    <property type="project" value="UniProtKB-UniRule"/>
</dbReference>
<dbReference type="SUPFAM" id="SSF46785">
    <property type="entry name" value="Winged helix' DNA-binding domain"/>
    <property type="match status" value="1"/>
</dbReference>
<keyword evidence="2" id="KW-0238">DNA-binding</keyword>
<dbReference type="Pfam" id="PF00392">
    <property type="entry name" value="GntR"/>
    <property type="match status" value="1"/>
</dbReference>
<dbReference type="InterPro" id="IPR050679">
    <property type="entry name" value="Bact_HTH_transcr_reg"/>
</dbReference>
<name>A0A939HB83_9CLOT</name>
<evidence type="ECO:0000256" key="1">
    <source>
        <dbReference type="ARBA" id="ARBA00023015"/>
    </source>
</evidence>
<sequence length="238" mass="27802">MAKYSALYNRIQKDIEEGILKPGERLPSEKELMETYDLSRDTVRKSLGLLAANSYIRKIKGKGSFVLEMNRFDFPVAGLISFKEMAKRTNMKSHYTEVVRLRLLKESAFPVHAVEQNELKDIWELIRVRVIDGRRVILDKDYFYKDVVGELTEEVCKGSIYEYFEKELGITIGHAHKEIIIEKATEEDRKNLDLQDYDVVAVVNSLVYLETGKLFQFTQSRHCPDKFRFIDVARRVRP</sequence>
<dbReference type="PANTHER" id="PTHR44846:SF12">
    <property type="entry name" value="HTH-TYPE TRANSCRIPTIONAL REGULATOR TRER"/>
    <property type="match status" value="1"/>
</dbReference>
<keyword evidence="7" id="KW-1185">Reference proteome</keyword>
<reference evidence="6" key="1">
    <citation type="submission" date="2021-03" db="EMBL/GenBank/DDBJ databases">
        <title>Proteiniclasticum marinus sp. nov., isolated from tidal flat sediment.</title>
        <authorList>
            <person name="Namirimu T."/>
            <person name="Yang J.-A."/>
            <person name="Yang S.-H."/>
            <person name="Kim Y.-J."/>
            <person name="Kwon K.K."/>
        </authorList>
    </citation>
    <scope>NUCLEOTIDE SEQUENCE</scope>
    <source>
        <strain evidence="6">SCR006</strain>
    </source>
</reference>
<keyword evidence="1" id="KW-0805">Transcription regulation</keyword>
<dbReference type="SMART" id="SM00866">
    <property type="entry name" value="UTRA"/>
    <property type="match status" value="1"/>
</dbReference>
<dbReference type="GO" id="GO:0003700">
    <property type="term" value="F:DNA-binding transcription factor activity"/>
    <property type="evidence" value="ECO:0007669"/>
    <property type="project" value="UniProtKB-UniRule"/>
</dbReference>
<dbReference type="PANTHER" id="PTHR44846">
    <property type="entry name" value="MANNOSYL-D-GLYCERATE TRANSPORT/METABOLISM SYSTEM REPRESSOR MNGR-RELATED"/>
    <property type="match status" value="1"/>
</dbReference>
<dbReference type="PRINTS" id="PR00035">
    <property type="entry name" value="HTHGNTR"/>
</dbReference>
<comment type="caution">
    <text evidence="6">The sequence shown here is derived from an EMBL/GenBank/DDBJ whole genome shotgun (WGS) entry which is preliminary data.</text>
</comment>
<evidence type="ECO:0000256" key="2">
    <source>
        <dbReference type="ARBA" id="ARBA00023125"/>
    </source>
</evidence>
<evidence type="ECO:0000259" key="5">
    <source>
        <dbReference type="PROSITE" id="PS50949"/>
    </source>
</evidence>
<keyword evidence="3" id="KW-0804">Transcription</keyword>
<feature type="domain" description="HTH gntR-type" evidence="5">
    <location>
        <begin position="1"/>
        <end position="69"/>
    </location>
</feature>
<dbReference type="PROSITE" id="PS50949">
    <property type="entry name" value="HTH_GNTR"/>
    <property type="match status" value="1"/>
</dbReference>
<evidence type="ECO:0000256" key="4">
    <source>
        <dbReference type="NCBIfam" id="TIGR02404"/>
    </source>
</evidence>
<dbReference type="Pfam" id="PF07702">
    <property type="entry name" value="UTRA"/>
    <property type="match status" value="1"/>
</dbReference>
<dbReference type="InterPro" id="IPR036390">
    <property type="entry name" value="WH_DNA-bd_sf"/>
</dbReference>
<gene>
    <name evidence="6" type="primary">treR</name>
    <name evidence="6" type="ORF">J3A84_05065</name>
</gene>
<evidence type="ECO:0000313" key="6">
    <source>
        <dbReference type="EMBL" id="MBO1264410.1"/>
    </source>
</evidence>
<dbReference type="Proteomes" id="UP000664218">
    <property type="component" value="Unassembled WGS sequence"/>
</dbReference>
<dbReference type="AlphaFoldDB" id="A0A939HB83"/>
<dbReference type="Gene3D" id="1.10.10.10">
    <property type="entry name" value="Winged helix-like DNA-binding domain superfamily/Winged helix DNA-binding domain"/>
    <property type="match status" value="1"/>
</dbReference>
<proteinExistence type="predicted"/>
<evidence type="ECO:0000256" key="3">
    <source>
        <dbReference type="ARBA" id="ARBA00023163"/>
    </source>
</evidence>
<dbReference type="EMBL" id="JAFNJU010000003">
    <property type="protein sequence ID" value="MBO1264410.1"/>
    <property type="molecule type" value="Genomic_DNA"/>
</dbReference>
<dbReference type="SMART" id="SM00345">
    <property type="entry name" value="HTH_GNTR"/>
    <property type="match status" value="1"/>
</dbReference>
<protein>
    <recommendedName>
        <fullName evidence="4">Trehalose operon repressor</fullName>
    </recommendedName>
</protein>
<dbReference type="NCBIfam" id="TIGR02404">
    <property type="entry name" value="trehalos_R_Bsub"/>
    <property type="match status" value="1"/>
</dbReference>
<accession>A0A939HB83</accession>
<dbReference type="InterPro" id="IPR036388">
    <property type="entry name" value="WH-like_DNA-bd_sf"/>
</dbReference>
<dbReference type="InterPro" id="IPR011663">
    <property type="entry name" value="UTRA"/>
</dbReference>
<dbReference type="InterPro" id="IPR012770">
    <property type="entry name" value="TreR"/>
</dbReference>
<dbReference type="GO" id="GO:0045892">
    <property type="term" value="P:negative regulation of DNA-templated transcription"/>
    <property type="evidence" value="ECO:0007669"/>
    <property type="project" value="TreeGrafter"/>
</dbReference>
<dbReference type="InterPro" id="IPR028978">
    <property type="entry name" value="Chorismate_lyase_/UTRA_dom_sf"/>
</dbReference>